<protein>
    <submittedName>
        <fullName evidence="1">Uncharacterized protein</fullName>
    </submittedName>
</protein>
<dbReference type="Proteomes" id="UP001225356">
    <property type="component" value="Unassembled WGS sequence"/>
</dbReference>
<sequence>MTTATATQARPTTGALGEQLLTLMRALDSAEDQTLARWDGAYGDAQEALIKLLGTQRWPRGMAMEAINYAMTQGVTLREAMYANQTG</sequence>
<organism evidence="1 2">
    <name type="scientific">Streptosporangium lutulentum</name>
    <dbReference type="NCBI Taxonomy" id="1461250"/>
    <lineage>
        <taxon>Bacteria</taxon>
        <taxon>Bacillati</taxon>
        <taxon>Actinomycetota</taxon>
        <taxon>Actinomycetes</taxon>
        <taxon>Streptosporangiales</taxon>
        <taxon>Streptosporangiaceae</taxon>
        <taxon>Streptosporangium</taxon>
    </lineage>
</organism>
<accession>A0ABT9QBQ9</accession>
<proteinExistence type="predicted"/>
<gene>
    <name evidence="1" type="ORF">J2853_002565</name>
</gene>
<reference evidence="1 2" key="1">
    <citation type="submission" date="2023-07" db="EMBL/GenBank/DDBJ databases">
        <title>Sequencing the genomes of 1000 actinobacteria strains.</title>
        <authorList>
            <person name="Klenk H.-P."/>
        </authorList>
    </citation>
    <scope>NUCLEOTIDE SEQUENCE [LARGE SCALE GENOMIC DNA]</scope>
    <source>
        <strain evidence="1 2">DSM 46740</strain>
    </source>
</reference>
<name>A0ABT9QBQ9_9ACTN</name>
<evidence type="ECO:0000313" key="1">
    <source>
        <dbReference type="EMBL" id="MDP9843354.1"/>
    </source>
</evidence>
<dbReference type="EMBL" id="JAUSQU010000001">
    <property type="protein sequence ID" value="MDP9843354.1"/>
    <property type="molecule type" value="Genomic_DNA"/>
</dbReference>
<dbReference type="RefSeq" id="WP_307557520.1">
    <property type="nucleotide sequence ID" value="NZ_JAUSQU010000001.1"/>
</dbReference>
<evidence type="ECO:0000313" key="2">
    <source>
        <dbReference type="Proteomes" id="UP001225356"/>
    </source>
</evidence>
<keyword evidence="2" id="KW-1185">Reference proteome</keyword>
<comment type="caution">
    <text evidence="1">The sequence shown here is derived from an EMBL/GenBank/DDBJ whole genome shotgun (WGS) entry which is preliminary data.</text>
</comment>